<evidence type="ECO:0000313" key="2">
    <source>
        <dbReference type="Proteomes" id="UP000694402"/>
    </source>
</evidence>
<keyword evidence="2" id="KW-1185">Reference proteome</keyword>
<dbReference type="Proteomes" id="UP000694402">
    <property type="component" value="Unassembled WGS sequence"/>
</dbReference>
<reference evidence="2" key="1">
    <citation type="journal article" date="2018" name="PLoS ONE">
        <title>Chinook salmon (Oncorhynchus tshawytscha) genome and transcriptome.</title>
        <authorList>
            <person name="Christensen K.A."/>
            <person name="Leong J.S."/>
            <person name="Sakhrani D."/>
            <person name="Biagi C.A."/>
            <person name="Minkley D.R."/>
            <person name="Withler R.E."/>
            <person name="Rondeau E.B."/>
            <person name="Koop B.F."/>
            <person name="Devlin R.H."/>
        </authorList>
    </citation>
    <scope>NUCLEOTIDE SEQUENCE [LARGE SCALE GENOMIC DNA]</scope>
</reference>
<protein>
    <submittedName>
        <fullName evidence="1">Uncharacterized protein</fullName>
    </submittedName>
</protein>
<reference evidence="1" key="2">
    <citation type="submission" date="2025-08" db="UniProtKB">
        <authorList>
            <consortium name="Ensembl"/>
        </authorList>
    </citation>
    <scope>IDENTIFICATION</scope>
</reference>
<gene>
    <name evidence="1" type="primary">LOC121843609</name>
</gene>
<dbReference type="GeneTree" id="ENSGT00940000179546"/>
<reference evidence="1" key="3">
    <citation type="submission" date="2025-09" db="UniProtKB">
        <authorList>
            <consortium name="Ensembl"/>
        </authorList>
    </citation>
    <scope>IDENTIFICATION</scope>
</reference>
<evidence type="ECO:0000313" key="1">
    <source>
        <dbReference type="Ensembl" id="ENSOTSP00005143895.1"/>
    </source>
</evidence>
<dbReference type="AlphaFoldDB" id="A0AAZ3RUI8"/>
<name>A0AAZ3RUI8_ONCTS</name>
<sequence length="260" mass="30124">MMDDRDLDWKKVAYMGRWWLVHSRSLRCGRCWTSRGPRHMLFEPFWTRGVGRRAFSTSWSGRGTVRRRDAGCRWRTSWTLRCCGSSTVSIWIALRPILRVVPKVILISSSEDLLTKALADNLSQRTGCEVRQLGKDIQGEIIAMMDDRDLDWKKVAYMGRWWLVHSRSLRCGRCWTSRGPRHMLFEPFWTRGVGRRAFSTSWSGRGTVRRRDAGCRWRTSWTLRCCGSSTVSIWIALRPILRVVPKVSVGTLLEPCVKGG</sequence>
<accession>A0AAZ3RUI8</accession>
<dbReference type="Ensembl" id="ENSOTST00005160977.1">
    <property type="protein sequence ID" value="ENSOTSP00005143895.1"/>
    <property type="gene ID" value="ENSOTSG00005077747.1"/>
</dbReference>
<proteinExistence type="predicted"/>
<organism evidence="1 2">
    <name type="scientific">Oncorhynchus tshawytscha</name>
    <name type="common">Chinook salmon</name>
    <name type="synonym">Salmo tshawytscha</name>
    <dbReference type="NCBI Taxonomy" id="74940"/>
    <lineage>
        <taxon>Eukaryota</taxon>
        <taxon>Metazoa</taxon>
        <taxon>Chordata</taxon>
        <taxon>Craniata</taxon>
        <taxon>Vertebrata</taxon>
        <taxon>Euteleostomi</taxon>
        <taxon>Actinopterygii</taxon>
        <taxon>Neopterygii</taxon>
        <taxon>Teleostei</taxon>
        <taxon>Protacanthopterygii</taxon>
        <taxon>Salmoniformes</taxon>
        <taxon>Salmonidae</taxon>
        <taxon>Salmoninae</taxon>
        <taxon>Oncorhynchus</taxon>
    </lineage>
</organism>